<feature type="region of interest" description="Disordered" evidence="1">
    <location>
        <begin position="249"/>
        <end position="278"/>
    </location>
</feature>
<evidence type="ECO:0000313" key="2">
    <source>
        <dbReference type="EMBL" id="MPC25932.1"/>
    </source>
</evidence>
<comment type="caution">
    <text evidence="2">The sequence shown here is derived from an EMBL/GenBank/DDBJ whole genome shotgun (WGS) entry which is preliminary data.</text>
</comment>
<organism evidence="2 3">
    <name type="scientific">Portunus trituberculatus</name>
    <name type="common">Swimming crab</name>
    <name type="synonym">Neptunus trituberculatus</name>
    <dbReference type="NCBI Taxonomy" id="210409"/>
    <lineage>
        <taxon>Eukaryota</taxon>
        <taxon>Metazoa</taxon>
        <taxon>Ecdysozoa</taxon>
        <taxon>Arthropoda</taxon>
        <taxon>Crustacea</taxon>
        <taxon>Multicrustacea</taxon>
        <taxon>Malacostraca</taxon>
        <taxon>Eumalacostraca</taxon>
        <taxon>Eucarida</taxon>
        <taxon>Decapoda</taxon>
        <taxon>Pleocyemata</taxon>
        <taxon>Brachyura</taxon>
        <taxon>Eubrachyura</taxon>
        <taxon>Portunoidea</taxon>
        <taxon>Portunidae</taxon>
        <taxon>Portuninae</taxon>
        <taxon>Portunus</taxon>
    </lineage>
</organism>
<dbReference type="EMBL" id="VSRR010001530">
    <property type="protein sequence ID" value="MPC25932.1"/>
    <property type="molecule type" value="Genomic_DNA"/>
</dbReference>
<proteinExistence type="predicted"/>
<sequence>MGYWKREPLRSLGDGEIEQLEAGDVMPPTPPTPLLATRVGMTTLVGVLGVTARDDPKEVMDAVLEEYADQPPAGALLDPYSRRRRRKPCWGGGAFFIHSGTSSRCRERRTRSSASDSCLSDPFISSFSGGCKTQGVSKRRREKVNMESTNTKLATFPQKSGVADNSHYLTQQQKDACRLRGRKCLFHHLTFKIARQMTELPTIDIVLYSCRCCFPSRRCTNSLKVISSHAPVTLSHALPTSKYTSPKILDASSSANSTTPLLNDSSAPSSPSSSITDISRKGFGLSSVSCSPPNTASL</sequence>
<dbReference type="Proteomes" id="UP000324222">
    <property type="component" value="Unassembled WGS sequence"/>
</dbReference>
<dbReference type="AlphaFoldDB" id="A0A5B7DW81"/>
<reference evidence="2 3" key="1">
    <citation type="submission" date="2019-05" db="EMBL/GenBank/DDBJ databases">
        <title>Another draft genome of Portunus trituberculatus and its Hox gene families provides insights of decapod evolution.</title>
        <authorList>
            <person name="Jeong J.-H."/>
            <person name="Song I."/>
            <person name="Kim S."/>
            <person name="Choi T."/>
            <person name="Kim D."/>
            <person name="Ryu S."/>
            <person name="Kim W."/>
        </authorList>
    </citation>
    <scope>NUCLEOTIDE SEQUENCE [LARGE SCALE GENOMIC DNA]</scope>
    <source>
        <tissue evidence="2">Muscle</tissue>
    </source>
</reference>
<accession>A0A5B7DW81</accession>
<evidence type="ECO:0000313" key="3">
    <source>
        <dbReference type="Proteomes" id="UP000324222"/>
    </source>
</evidence>
<evidence type="ECO:0000256" key="1">
    <source>
        <dbReference type="SAM" id="MobiDB-lite"/>
    </source>
</evidence>
<keyword evidence="3" id="KW-1185">Reference proteome</keyword>
<gene>
    <name evidence="2" type="ORF">E2C01_019055</name>
</gene>
<name>A0A5B7DW81_PORTR</name>
<feature type="compositionally biased region" description="Polar residues" evidence="1">
    <location>
        <begin position="251"/>
        <end position="263"/>
    </location>
</feature>
<feature type="compositionally biased region" description="Low complexity" evidence="1">
    <location>
        <begin position="264"/>
        <end position="277"/>
    </location>
</feature>
<protein>
    <submittedName>
        <fullName evidence="2">Uncharacterized protein</fullName>
    </submittedName>
</protein>